<accession>A0A3B1BNH2</accession>
<keyword evidence="1" id="KW-1133">Transmembrane helix</keyword>
<gene>
    <name evidence="3" type="ORF">MNBD_GAMMA24-340</name>
</gene>
<keyword evidence="1" id="KW-0812">Transmembrane</keyword>
<feature type="transmembrane region" description="Helical" evidence="1">
    <location>
        <begin position="128"/>
        <end position="148"/>
    </location>
</feature>
<evidence type="ECO:0000259" key="2">
    <source>
        <dbReference type="Pfam" id="PF05425"/>
    </source>
</evidence>
<dbReference type="InterPro" id="IPR008457">
    <property type="entry name" value="Cu-R_CopD_dom"/>
</dbReference>
<feature type="transmembrane region" description="Helical" evidence="1">
    <location>
        <begin position="53"/>
        <end position="72"/>
    </location>
</feature>
<reference evidence="3" key="1">
    <citation type="submission" date="2018-06" db="EMBL/GenBank/DDBJ databases">
        <authorList>
            <person name="Zhirakovskaya E."/>
        </authorList>
    </citation>
    <scope>NUCLEOTIDE SEQUENCE</scope>
</reference>
<name>A0A3B1BNH2_9ZZZZ</name>
<dbReference type="Pfam" id="PF05425">
    <property type="entry name" value="CopD"/>
    <property type="match status" value="1"/>
</dbReference>
<evidence type="ECO:0000313" key="3">
    <source>
        <dbReference type="EMBL" id="VAX13028.1"/>
    </source>
</evidence>
<keyword evidence="1" id="KW-0472">Membrane</keyword>
<dbReference type="EMBL" id="UOFZ01000085">
    <property type="protein sequence ID" value="VAX13028.1"/>
    <property type="molecule type" value="Genomic_DNA"/>
</dbReference>
<organism evidence="3">
    <name type="scientific">hydrothermal vent metagenome</name>
    <dbReference type="NCBI Taxonomy" id="652676"/>
    <lineage>
        <taxon>unclassified sequences</taxon>
        <taxon>metagenomes</taxon>
        <taxon>ecological metagenomes</taxon>
    </lineage>
</organism>
<feature type="transmembrane region" description="Helical" evidence="1">
    <location>
        <begin position="84"/>
        <end position="108"/>
    </location>
</feature>
<protein>
    <recommendedName>
        <fullName evidence="2">Copper resistance protein D domain-containing protein</fullName>
    </recommendedName>
</protein>
<sequence>MNLTPLLLSLHALSAVIWVGGMFFAHQCLRPVAASLLDPPVRLGQWVAVFGRFFPWVWVSIILLPLSGYSLLFRLFGSMGNAPLYVHIMNGIGLLMIAIYLFVYFVPYQKLKEAVIIEAWPQGAAQLARIRFLVGVNLSLGLIVIALGSGGRYF</sequence>
<dbReference type="AlphaFoldDB" id="A0A3B1BNH2"/>
<dbReference type="GO" id="GO:0016020">
    <property type="term" value="C:membrane"/>
    <property type="evidence" value="ECO:0007669"/>
    <property type="project" value="InterPro"/>
</dbReference>
<feature type="domain" description="Copper resistance protein D" evidence="2">
    <location>
        <begin position="48"/>
        <end position="147"/>
    </location>
</feature>
<proteinExistence type="predicted"/>
<evidence type="ECO:0000256" key="1">
    <source>
        <dbReference type="SAM" id="Phobius"/>
    </source>
</evidence>